<feature type="domain" description="RagB/SusD" evidence="6">
    <location>
        <begin position="296"/>
        <end position="568"/>
    </location>
</feature>
<dbReference type="InterPro" id="IPR011990">
    <property type="entry name" value="TPR-like_helical_dom_sf"/>
</dbReference>
<evidence type="ECO:0000313" key="9">
    <source>
        <dbReference type="Proteomes" id="UP000199045"/>
    </source>
</evidence>
<dbReference type="Proteomes" id="UP000199045">
    <property type="component" value="Unassembled WGS sequence"/>
</dbReference>
<evidence type="ECO:0000256" key="3">
    <source>
        <dbReference type="ARBA" id="ARBA00022729"/>
    </source>
</evidence>
<feature type="domain" description="SusD-like N-terminal" evidence="7">
    <location>
        <begin position="84"/>
        <end position="234"/>
    </location>
</feature>
<dbReference type="InterPro" id="IPR033985">
    <property type="entry name" value="SusD-like_N"/>
</dbReference>
<gene>
    <name evidence="8" type="ORF">SAMN04488121_103909</name>
</gene>
<evidence type="ECO:0000259" key="6">
    <source>
        <dbReference type="Pfam" id="PF07980"/>
    </source>
</evidence>
<dbReference type="Gene3D" id="1.25.40.390">
    <property type="match status" value="1"/>
</dbReference>
<evidence type="ECO:0000256" key="2">
    <source>
        <dbReference type="ARBA" id="ARBA00006275"/>
    </source>
</evidence>
<dbReference type="SUPFAM" id="SSF48452">
    <property type="entry name" value="TPR-like"/>
    <property type="match status" value="1"/>
</dbReference>
<keyword evidence="5" id="KW-0998">Cell outer membrane</keyword>
<dbReference type="EMBL" id="FNBN01000003">
    <property type="protein sequence ID" value="SDG23485.1"/>
    <property type="molecule type" value="Genomic_DNA"/>
</dbReference>
<dbReference type="GO" id="GO:0009279">
    <property type="term" value="C:cell outer membrane"/>
    <property type="evidence" value="ECO:0007669"/>
    <property type="project" value="UniProtKB-SubCell"/>
</dbReference>
<proteinExistence type="inferred from homology"/>
<dbReference type="InterPro" id="IPR012944">
    <property type="entry name" value="SusD_RagB_dom"/>
</dbReference>
<comment type="subcellular location">
    <subcellularLocation>
        <location evidence="1">Cell outer membrane</location>
    </subcellularLocation>
</comment>
<reference evidence="8 9" key="1">
    <citation type="submission" date="2016-10" db="EMBL/GenBank/DDBJ databases">
        <authorList>
            <person name="de Groot N.N."/>
        </authorList>
    </citation>
    <scope>NUCLEOTIDE SEQUENCE [LARGE SCALE GENOMIC DNA]</scope>
    <source>
        <strain evidence="8 9">DSM 527</strain>
    </source>
</reference>
<dbReference type="STRING" id="104663.SAMN04488121_103909"/>
<accession>A0A1G7SKA5</accession>
<keyword evidence="4" id="KW-0472">Membrane</keyword>
<evidence type="ECO:0000256" key="5">
    <source>
        <dbReference type="ARBA" id="ARBA00023237"/>
    </source>
</evidence>
<evidence type="ECO:0000313" key="8">
    <source>
        <dbReference type="EMBL" id="SDG23485.1"/>
    </source>
</evidence>
<protein>
    <submittedName>
        <fullName evidence="8">Starch-binding associating with outer membrane</fullName>
    </submittedName>
</protein>
<dbReference type="AlphaFoldDB" id="A0A1G7SKA5"/>
<evidence type="ECO:0000256" key="4">
    <source>
        <dbReference type="ARBA" id="ARBA00023136"/>
    </source>
</evidence>
<evidence type="ECO:0000259" key="7">
    <source>
        <dbReference type="Pfam" id="PF14322"/>
    </source>
</evidence>
<name>A0A1G7SKA5_CHIFI</name>
<dbReference type="OrthoDB" id="5694214at2"/>
<comment type="similarity">
    <text evidence="2">Belongs to the SusD family.</text>
</comment>
<dbReference type="Pfam" id="PF07980">
    <property type="entry name" value="SusD_RagB"/>
    <property type="match status" value="1"/>
</dbReference>
<sequence>MKQFPTIFLLAGFLIALVACKKDYEAVPLEKVTIEYVFDKDDSLGTYANKFLNTVYSKLPGGYNRVGGDLLDAASDDAISGFTGTTSVSKLATGAYTSFETIAEETPWNSAYSAIRAASIFVSNINISPVKDKLPNGKSVRYAWKAEARFIRALFYFELLKRYGGVPLMGDEVRELGDDVQVPRSSFEECVQYIVSECDAIKDSLRPNPVVAPELNSHRATRGAALALKARVLLYAASPLFNGENIDAGNPLTGYTGYNKERWKLAADAARALIDEKTFSLLPNFKDIFITQNNSEVIFFRQGGNSTDIESTNGPVGFAQVARGRTNPTQELIDAFPTDAGLPITDPASGYDANAPYAHRDPRLTMSIIYNGARWLNTEIQTYEGGQHRPGGAEPGTKTGYYMRKFMGNFENATQYSNTSHDWILLRYTEVLLNFAEAENEYNGPTGEVYQVLKDLRARAGITPGDNGLYGLRPGLSQDEMRQQIRNERRIELAFEEHRFWDIRRWKIAQQVYGNPLHGMSIIRNGGDLSYSVVEVFKPAFSAPKMYLYPIPYDEVVKNDNMRQNPGW</sequence>
<dbReference type="Pfam" id="PF14322">
    <property type="entry name" value="SusD-like_3"/>
    <property type="match status" value="1"/>
</dbReference>
<organism evidence="8 9">
    <name type="scientific">Chitinophaga filiformis</name>
    <name type="common">Myxococcus filiformis</name>
    <name type="synonym">Flexibacter filiformis</name>
    <dbReference type="NCBI Taxonomy" id="104663"/>
    <lineage>
        <taxon>Bacteria</taxon>
        <taxon>Pseudomonadati</taxon>
        <taxon>Bacteroidota</taxon>
        <taxon>Chitinophagia</taxon>
        <taxon>Chitinophagales</taxon>
        <taxon>Chitinophagaceae</taxon>
        <taxon>Chitinophaga</taxon>
    </lineage>
</organism>
<dbReference type="RefSeq" id="WP_089833808.1">
    <property type="nucleotide sequence ID" value="NZ_FNBN01000003.1"/>
</dbReference>
<dbReference type="PROSITE" id="PS51257">
    <property type="entry name" value="PROKAR_LIPOPROTEIN"/>
    <property type="match status" value="1"/>
</dbReference>
<evidence type="ECO:0000256" key="1">
    <source>
        <dbReference type="ARBA" id="ARBA00004442"/>
    </source>
</evidence>
<keyword evidence="3" id="KW-0732">Signal</keyword>